<dbReference type="RefSeq" id="XP_040732162.1">
    <property type="nucleotide sequence ID" value="XM_040875938.1"/>
</dbReference>
<gene>
    <name evidence="6" type="ORF">BHQ10_003658</name>
</gene>
<dbReference type="Pfam" id="PF04082">
    <property type="entry name" value="Fungal_trans"/>
    <property type="match status" value="1"/>
</dbReference>
<dbReference type="EMBL" id="MIKG01000006">
    <property type="protein sequence ID" value="RAO67646.1"/>
    <property type="molecule type" value="Genomic_DNA"/>
</dbReference>
<sequence length="554" mass="61346">MGPSSFTENGPLNVMLEAETNLNRNITFEESLATKQELIQTYFEVSSGFFDLFDKEDILKLLHIEVSSSGRRINREEIAVLYLVIAIGGQCRGSNISDFQYATKYFSMGQQYAFEGMLRDPSINMLRAFLLMAFYMLGACHRNAAYMYLGVASKAAAALGLHIGTQAQGLSTDESKTRCRTYKSLRVFDLVVSFLLGRPASSVPSNYDDMTRREPSNPHGIAVSAAYNGSVLLEGIVQDLKKVNNSFNITTAEAFLRRLRHWIQGLPHDFRQISFDDELQVTRETAVGNIHVSCIYYFAVILTTRSFLISHLMSRLKESSIIIPEPTSPTTTGTQRASPQFAHVCISAATYMANMCEKAMLSGLLLKNMCIMKAWVFAAGLILGFSLFAYDDVDSRNETEAAFESARHVLRNLANLSPQAKQYDEILTSFAEAIVKHRQQTSSARQKIADRYIDCVLDIGMTTIMEPQHNRQGRSIDGGDYSGTWEQIPQANTQISRPSTSASGVGDNNMGRVDESDSDIAVGVDLDGFSVLPFDDGGGFSIDYEPFGLLLDGI</sequence>
<dbReference type="InterPro" id="IPR051127">
    <property type="entry name" value="Fungal_SecMet_Regulators"/>
</dbReference>
<feature type="region of interest" description="Disordered" evidence="4">
    <location>
        <begin position="492"/>
        <end position="514"/>
    </location>
</feature>
<keyword evidence="7" id="KW-1185">Reference proteome</keyword>
<evidence type="ECO:0000259" key="5">
    <source>
        <dbReference type="SMART" id="SM00906"/>
    </source>
</evidence>
<dbReference type="CDD" id="cd12148">
    <property type="entry name" value="fungal_TF_MHR"/>
    <property type="match status" value="1"/>
</dbReference>
<dbReference type="STRING" id="1196081.A0A364KVR3"/>
<dbReference type="PANTHER" id="PTHR47424:SF9">
    <property type="entry name" value="TAH-2"/>
    <property type="match status" value="1"/>
</dbReference>
<dbReference type="InterPro" id="IPR007219">
    <property type="entry name" value="XnlR_reg_dom"/>
</dbReference>
<evidence type="ECO:0000256" key="1">
    <source>
        <dbReference type="ARBA" id="ARBA00023015"/>
    </source>
</evidence>
<dbReference type="PANTHER" id="PTHR47424">
    <property type="entry name" value="REGULATORY PROTEIN GAL4"/>
    <property type="match status" value="1"/>
</dbReference>
<name>A0A364KVR3_TALAM</name>
<comment type="caution">
    <text evidence="6">The sequence shown here is derived from an EMBL/GenBank/DDBJ whole genome shotgun (WGS) entry which is preliminary data.</text>
</comment>
<accession>A0A364KVR3</accession>
<evidence type="ECO:0000256" key="2">
    <source>
        <dbReference type="ARBA" id="ARBA00023163"/>
    </source>
</evidence>
<keyword evidence="2" id="KW-0804">Transcription</keyword>
<evidence type="ECO:0000313" key="6">
    <source>
        <dbReference type="EMBL" id="RAO67646.1"/>
    </source>
</evidence>
<dbReference type="GeneID" id="63792874"/>
<keyword evidence="3" id="KW-0539">Nucleus</keyword>
<dbReference type="GO" id="GO:0008270">
    <property type="term" value="F:zinc ion binding"/>
    <property type="evidence" value="ECO:0007669"/>
    <property type="project" value="InterPro"/>
</dbReference>
<evidence type="ECO:0000256" key="4">
    <source>
        <dbReference type="SAM" id="MobiDB-lite"/>
    </source>
</evidence>
<feature type="compositionally biased region" description="Polar residues" evidence="4">
    <location>
        <begin position="492"/>
        <end position="503"/>
    </location>
</feature>
<dbReference type="GO" id="GO:0005634">
    <property type="term" value="C:nucleus"/>
    <property type="evidence" value="ECO:0007669"/>
    <property type="project" value="TreeGrafter"/>
</dbReference>
<dbReference type="GO" id="GO:0000435">
    <property type="term" value="P:positive regulation of transcription from RNA polymerase II promoter by galactose"/>
    <property type="evidence" value="ECO:0007669"/>
    <property type="project" value="TreeGrafter"/>
</dbReference>
<dbReference type="OrthoDB" id="4064873at2759"/>
<reference evidence="6 7" key="1">
    <citation type="journal article" date="2017" name="Biotechnol. Biofuels">
        <title>Differential beta-glucosidase expression as a function of carbon source availability in Talaromyces amestolkiae: a genomic and proteomic approach.</title>
        <authorList>
            <person name="de Eugenio L.I."/>
            <person name="Mendez-Liter J.A."/>
            <person name="Nieto-Dominguez M."/>
            <person name="Alonso L."/>
            <person name="Gil-Munoz J."/>
            <person name="Barriuso J."/>
            <person name="Prieto A."/>
            <person name="Martinez M.J."/>
        </authorList>
    </citation>
    <scope>NUCLEOTIDE SEQUENCE [LARGE SCALE GENOMIC DNA]</scope>
    <source>
        <strain evidence="6 7">CIB</strain>
    </source>
</reference>
<keyword evidence="1" id="KW-0805">Transcription regulation</keyword>
<dbReference type="SMART" id="SM00906">
    <property type="entry name" value="Fungal_trans"/>
    <property type="match status" value="1"/>
</dbReference>
<dbReference type="GO" id="GO:0006351">
    <property type="term" value="P:DNA-templated transcription"/>
    <property type="evidence" value="ECO:0007669"/>
    <property type="project" value="InterPro"/>
</dbReference>
<organism evidence="6 7">
    <name type="scientific">Talaromyces amestolkiae</name>
    <dbReference type="NCBI Taxonomy" id="1196081"/>
    <lineage>
        <taxon>Eukaryota</taxon>
        <taxon>Fungi</taxon>
        <taxon>Dikarya</taxon>
        <taxon>Ascomycota</taxon>
        <taxon>Pezizomycotina</taxon>
        <taxon>Eurotiomycetes</taxon>
        <taxon>Eurotiomycetidae</taxon>
        <taxon>Eurotiales</taxon>
        <taxon>Trichocomaceae</taxon>
        <taxon>Talaromyces</taxon>
        <taxon>Talaromyces sect. Talaromyces</taxon>
    </lineage>
</organism>
<proteinExistence type="predicted"/>
<dbReference type="GO" id="GO:0000981">
    <property type="term" value="F:DNA-binding transcription factor activity, RNA polymerase II-specific"/>
    <property type="evidence" value="ECO:0007669"/>
    <property type="project" value="TreeGrafter"/>
</dbReference>
<evidence type="ECO:0000256" key="3">
    <source>
        <dbReference type="ARBA" id="ARBA00023242"/>
    </source>
</evidence>
<dbReference type="Proteomes" id="UP000249363">
    <property type="component" value="Unassembled WGS sequence"/>
</dbReference>
<feature type="domain" description="Xylanolytic transcriptional activator regulatory" evidence="5">
    <location>
        <begin position="145"/>
        <end position="221"/>
    </location>
</feature>
<protein>
    <recommendedName>
        <fullName evidence="5">Xylanolytic transcriptional activator regulatory domain-containing protein</fullName>
    </recommendedName>
</protein>
<dbReference type="AlphaFoldDB" id="A0A364KVR3"/>
<evidence type="ECO:0000313" key="7">
    <source>
        <dbReference type="Proteomes" id="UP000249363"/>
    </source>
</evidence>
<dbReference type="GO" id="GO:0000978">
    <property type="term" value="F:RNA polymerase II cis-regulatory region sequence-specific DNA binding"/>
    <property type="evidence" value="ECO:0007669"/>
    <property type="project" value="TreeGrafter"/>
</dbReference>